<evidence type="ECO:0000256" key="2">
    <source>
        <dbReference type="ARBA" id="ARBA00001911"/>
    </source>
</evidence>
<dbReference type="InterPro" id="IPR036291">
    <property type="entry name" value="NAD(P)-bd_dom_sf"/>
</dbReference>
<dbReference type="NCBIfam" id="TIGR01179">
    <property type="entry name" value="galE"/>
    <property type="match status" value="1"/>
</dbReference>
<reference evidence="10 11" key="1">
    <citation type="submission" date="2019-09" db="EMBL/GenBank/DDBJ databases">
        <authorList>
            <person name="Mazhar S."/>
            <person name="Altermann E."/>
            <person name="Hill C."/>
            <person name="Mcauliffe O."/>
        </authorList>
    </citation>
    <scope>NUCLEOTIDE SEQUENCE [LARGE SCALE GENOMIC DNA]</scope>
    <source>
        <strain evidence="10 11">ATCC 51831</strain>
    </source>
</reference>
<comment type="cofactor">
    <cofactor evidence="2 8">
        <name>NAD(+)</name>
        <dbReference type="ChEBI" id="CHEBI:57540"/>
    </cofactor>
</comment>
<evidence type="ECO:0000256" key="6">
    <source>
        <dbReference type="ARBA" id="ARBA00023027"/>
    </source>
</evidence>
<keyword evidence="8" id="KW-0119">Carbohydrate metabolism</keyword>
<sequence length="341" mass="38248">MKTILVTGGTGYIGSHTVLELLDNNYNVVIVDNFSNSSPIVKNALEKLAGRKIILYNIDICDKKALEQIFKKHSFSGIINFSSYKAVGESVALPLKYYNNNMKGILTLLEVMENYKVFNLVFSSSATVYAEDNEMPLVENDKLSTDNPYARTKLMTEEILQDVADADCKWRFIALRYFNPLGAHKSGEIGESPNGIPNNLAPFITQVAIGKIKQLSVFGADYNTPDGTAIRDYVHVNDLATGHKLALDLLLNTDAAVSFETINLGSGKGYSVLEVISEFEKVIERKIPYHITARRTGDMEQSLADITKAAQLLDWRPRYQLSDMCEDSWRWQTRHPDGYKQ</sequence>
<dbReference type="GO" id="GO:0003978">
    <property type="term" value="F:UDP-glucose 4-epimerase activity"/>
    <property type="evidence" value="ECO:0007669"/>
    <property type="project" value="UniProtKB-EC"/>
</dbReference>
<evidence type="ECO:0000259" key="9">
    <source>
        <dbReference type="Pfam" id="PF16363"/>
    </source>
</evidence>
<evidence type="ECO:0000256" key="4">
    <source>
        <dbReference type="ARBA" id="ARBA00013189"/>
    </source>
</evidence>
<accession>A0ABQ6R878</accession>
<protein>
    <recommendedName>
        <fullName evidence="5 8">UDP-glucose 4-epimerase</fullName>
        <ecNumber evidence="4 8">5.1.3.2</ecNumber>
    </recommendedName>
</protein>
<dbReference type="EMBL" id="SCWC02000004">
    <property type="protein sequence ID" value="KAA1039313.1"/>
    <property type="molecule type" value="Genomic_DNA"/>
</dbReference>
<evidence type="ECO:0000256" key="8">
    <source>
        <dbReference type="RuleBase" id="RU366046"/>
    </source>
</evidence>
<evidence type="ECO:0000256" key="5">
    <source>
        <dbReference type="ARBA" id="ARBA00018569"/>
    </source>
</evidence>
<feature type="domain" description="NAD(P)-binding" evidence="9">
    <location>
        <begin position="5"/>
        <end position="327"/>
    </location>
</feature>
<dbReference type="Proteomes" id="UP000295735">
    <property type="component" value="Unassembled WGS sequence"/>
</dbReference>
<dbReference type="Gene3D" id="3.90.25.10">
    <property type="entry name" value="UDP-galactose 4-epimerase, domain 1"/>
    <property type="match status" value="1"/>
</dbReference>
<comment type="subunit">
    <text evidence="8">Homodimer.</text>
</comment>
<dbReference type="Gene3D" id="3.40.50.720">
    <property type="entry name" value="NAD(P)-binding Rossmann-like Domain"/>
    <property type="match status" value="1"/>
</dbReference>
<evidence type="ECO:0000313" key="11">
    <source>
        <dbReference type="Proteomes" id="UP000295735"/>
    </source>
</evidence>
<dbReference type="EC" id="5.1.3.2" evidence="4 8"/>
<evidence type="ECO:0000256" key="3">
    <source>
        <dbReference type="ARBA" id="ARBA00007637"/>
    </source>
</evidence>
<dbReference type="RefSeq" id="WP_149459207.1">
    <property type="nucleotide sequence ID" value="NZ_SCWC02000004.1"/>
</dbReference>
<comment type="similarity">
    <text evidence="3 8">Belongs to the NAD(P)-dependent epimerase/dehydratase family.</text>
</comment>
<dbReference type="PANTHER" id="PTHR43725:SF47">
    <property type="entry name" value="UDP-GLUCOSE 4-EPIMERASE"/>
    <property type="match status" value="1"/>
</dbReference>
<evidence type="ECO:0000256" key="7">
    <source>
        <dbReference type="ARBA" id="ARBA00023235"/>
    </source>
</evidence>
<keyword evidence="11" id="KW-1185">Reference proteome</keyword>
<comment type="catalytic activity">
    <reaction evidence="1 8">
        <text>UDP-alpha-D-glucose = UDP-alpha-D-galactose</text>
        <dbReference type="Rhea" id="RHEA:22168"/>
        <dbReference type="ChEBI" id="CHEBI:58885"/>
        <dbReference type="ChEBI" id="CHEBI:66914"/>
        <dbReference type="EC" id="5.1.3.2"/>
    </reaction>
</comment>
<comment type="caution">
    <text evidence="10">The sequence shown here is derived from an EMBL/GenBank/DDBJ whole genome shotgun (WGS) entry which is preliminary data.</text>
</comment>
<proteinExistence type="inferred from homology"/>
<dbReference type="PANTHER" id="PTHR43725">
    <property type="entry name" value="UDP-GLUCOSE 4-EPIMERASE"/>
    <property type="match status" value="1"/>
</dbReference>
<dbReference type="InterPro" id="IPR005886">
    <property type="entry name" value="UDP_G4E"/>
</dbReference>
<evidence type="ECO:0000256" key="1">
    <source>
        <dbReference type="ARBA" id="ARBA00000083"/>
    </source>
</evidence>
<organism evidence="10 11">
    <name type="scientific">Macrococcus equipercicus</name>
    <dbReference type="NCBI Taxonomy" id="69967"/>
    <lineage>
        <taxon>Bacteria</taxon>
        <taxon>Bacillati</taxon>
        <taxon>Bacillota</taxon>
        <taxon>Bacilli</taxon>
        <taxon>Bacillales</taxon>
        <taxon>Staphylococcaceae</taxon>
        <taxon>Macrococcus</taxon>
    </lineage>
</organism>
<keyword evidence="6 8" id="KW-0520">NAD</keyword>
<comment type="pathway">
    <text evidence="8">Carbohydrate metabolism; galactose metabolism.</text>
</comment>
<name>A0ABQ6R878_9STAP</name>
<dbReference type="Pfam" id="PF16363">
    <property type="entry name" value="GDP_Man_Dehyd"/>
    <property type="match status" value="1"/>
</dbReference>
<keyword evidence="7 8" id="KW-0413">Isomerase</keyword>
<dbReference type="InterPro" id="IPR016040">
    <property type="entry name" value="NAD(P)-bd_dom"/>
</dbReference>
<gene>
    <name evidence="10" type="primary">galE</name>
    <name evidence="10" type="ORF">ERX35_007000</name>
</gene>
<dbReference type="NCBIfam" id="NF007956">
    <property type="entry name" value="PRK10675.1"/>
    <property type="match status" value="1"/>
</dbReference>
<dbReference type="CDD" id="cd05247">
    <property type="entry name" value="UDP_G4E_1_SDR_e"/>
    <property type="match status" value="1"/>
</dbReference>
<evidence type="ECO:0000313" key="10">
    <source>
        <dbReference type="EMBL" id="KAA1039313.1"/>
    </source>
</evidence>
<dbReference type="SUPFAM" id="SSF51735">
    <property type="entry name" value="NAD(P)-binding Rossmann-fold domains"/>
    <property type="match status" value="1"/>
</dbReference>